<dbReference type="Gene3D" id="1.10.10.10">
    <property type="entry name" value="Winged helix-like DNA-binding domain superfamily/Winged helix DNA-binding domain"/>
    <property type="match status" value="1"/>
</dbReference>
<dbReference type="InterPro" id="IPR036388">
    <property type="entry name" value="WH-like_DNA-bd_sf"/>
</dbReference>
<dbReference type="SUPFAM" id="SSF53850">
    <property type="entry name" value="Periplasmic binding protein-like II"/>
    <property type="match status" value="1"/>
</dbReference>
<dbReference type="PATRIC" id="fig|1246995.3.peg.3317"/>
<dbReference type="InterPro" id="IPR005119">
    <property type="entry name" value="LysR_subst-bd"/>
</dbReference>
<evidence type="ECO:0000256" key="1">
    <source>
        <dbReference type="ARBA" id="ARBA00009437"/>
    </source>
</evidence>
<dbReference type="AlphaFoldDB" id="U5VX75"/>
<dbReference type="KEGG" id="afs:AFR_16355"/>
<dbReference type="RefSeq" id="WP_023361628.1">
    <property type="nucleotide sequence ID" value="NC_022657.1"/>
</dbReference>
<organism evidence="6 7">
    <name type="scientific">Actinoplanes friuliensis DSM 7358</name>
    <dbReference type="NCBI Taxonomy" id="1246995"/>
    <lineage>
        <taxon>Bacteria</taxon>
        <taxon>Bacillati</taxon>
        <taxon>Actinomycetota</taxon>
        <taxon>Actinomycetes</taxon>
        <taxon>Micromonosporales</taxon>
        <taxon>Micromonosporaceae</taxon>
        <taxon>Actinoplanes</taxon>
    </lineage>
</organism>
<dbReference type="GO" id="GO:0032993">
    <property type="term" value="C:protein-DNA complex"/>
    <property type="evidence" value="ECO:0007669"/>
    <property type="project" value="TreeGrafter"/>
</dbReference>
<dbReference type="PANTHER" id="PTHR30346:SF29">
    <property type="entry name" value="LYSR SUBSTRATE-BINDING"/>
    <property type="match status" value="1"/>
</dbReference>
<dbReference type="eggNOG" id="COG0583">
    <property type="taxonomic scope" value="Bacteria"/>
</dbReference>
<protein>
    <submittedName>
        <fullName evidence="6">LysR family transcriptional regulator</fullName>
    </submittedName>
</protein>
<keyword evidence="4" id="KW-0804">Transcription</keyword>
<dbReference type="GO" id="GO:0003700">
    <property type="term" value="F:DNA-binding transcription factor activity"/>
    <property type="evidence" value="ECO:0007669"/>
    <property type="project" value="InterPro"/>
</dbReference>
<feature type="domain" description="HTH lysR-type" evidence="5">
    <location>
        <begin position="4"/>
        <end position="61"/>
    </location>
</feature>
<evidence type="ECO:0000313" key="7">
    <source>
        <dbReference type="Proteomes" id="UP000017746"/>
    </source>
</evidence>
<comment type="similarity">
    <text evidence="1">Belongs to the LysR transcriptional regulatory family.</text>
</comment>
<dbReference type="InterPro" id="IPR000847">
    <property type="entry name" value="LysR_HTH_N"/>
</dbReference>
<dbReference type="STRING" id="1246995.AFR_16355"/>
<evidence type="ECO:0000256" key="3">
    <source>
        <dbReference type="ARBA" id="ARBA00023125"/>
    </source>
</evidence>
<dbReference type="HOGENOM" id="CLU_039613_6_0_11"/>
<keyword evidence="3" id="KW-0238">DNA-binding</keyword>
<evidence type="ECO:0000256" key="4">
    <source>
        <dbReference type="ARBA" id="ARBA00023163"/>
    </source>
</evidence>
<evidence type="ECO:0000313" key="6">
    <source>
        <dbReference type="EMBL" id="AGZ41553.1"/>
    </source>
</evidence>
<evidence type="ECO:0000256" key="2">
    <source>
        <dbReference type="ARBA" id="ARBA00023015"/>
    </source>
</evidence>
<dbReference type="Pfam" id="PF00126">
    <property type="entry name" value="HTH_1"/>
    <property type="match status" value="1"/>
</dbReference>
<proteinExistence type="inferred from homology"/>
<dbReference type="PANTHER" id="PTHR30346">
    <property type="entry name" value="TRANSCRIPTIONAL DUAL REGULATOR HCAR-RELATED"/>
    <property type="match status" value="1"/>
</dbReference>
<evidence type="ECO:0000259" key="5">
    <source>
        <dbReference type="PROSITE" id="PS50931"/>
    </source>
</evidence>
<dbReference type="PROSITE" id="PS50931">
    <property type="entry name" value="HTH_LYSR"/>
    <property type="match status" value="1"/>
</dbReference>
<dbReference type="SUPFAM" id="SSF46785">
    <property type="entry name" value="Winged helix' DNA-binding domain"/>
    <property type="match status" value="1"/>
</dbReference>
<dbReference type="GO" id="GO:0003677">
    <property type="term" value="F:DNA binding"/>
    <property type="evidence" value="ECO:0007669"/>
    <property type="project" value="UniProtKB-KW"/>
</dbReference>
<accession>U5VX75</accession>
<dbReference type="Gene3D" id="3.40.190.10">
    <property type="entry name" value="Periplasmic binding protein-like II"/>
    <property type="match status" value="2"/>
</dbReference>
<dbReference type="PRINTS" id="PR00039">
    <property type="entry name" value="HTHLYSR"/>
</dbReference>
<dbReference type="OrthoDB" id="3286335at2"/>
<keyword evidence="2" id="KW-0805">Transcription regulation</keyword>
<reference evidence="6 7" key="1">
    <citation type="journal article" date="2014" name="J. Biotechnol.">
        <title>Complete genome sequence of the actinobacterium Actinoplanes friuliensis HAG 010964, producer of the lipopeptide antibiotic friulimycin.</title>
        <authorList>
            <person name="Ruckert C."/>
            <person name="Szczepanowski R."/>
            <person name="Albersmeier A."/>
            <person name="Goesmann A."/>
            <person name="Fischer N."/>
            <person name="Steinkamper A."/>
            <person name="Puhler A."/>
            <person name="Biener R."/>
            <person name="Schwartz D."/>
            <person name="Kalinowski J."/>
        </authorList>
    </citation>
    <scope>NUCLEOTIDE SEQUENCE [LARGE SCALE GENOMIC DNA]</scope>
    <source>
        <strain evidence="6 7">DSM 7358</strain>
    </source>
</reference>
<dbReference type="EMBL" id="CP006272">
    <property type="protein sequence ID" value="AGZ41553.1"/>
    <property type="molecule type" value="Genomic_DNA"/>
</dbReference>
<keyword evidence="7" id="KW-1185">Reference proteome</keyword>
<name>U5VX75_9ACTN</name>
<dbReference type="Pfam" id="PF03466">
    <property type="entry name" value="LysR_substrate"/>
    <property type="match status" value="1"/>
</dbReference>
<sequence>MADFTLVGLRVIREVAATGSFTAAAESLGYTQSAISRQVGVMEDAAGSPLFDRHARGVVPSPAGAVLVRHATTVLARIEAAEQELAGLRDRLAGRLSIGGFPTAAAVLLPRAIAHLARDHPGLAVALHEGSTPALLSRLRSGRLEVAVIGVGHGLQDYDLTGLRRHRLLDDDLRIAVAANHRLARRRRVTVADLRSETWIIGTGAQGDPQFGAWPTLRDARTGHAVREWPTRLGLVAAGLGITLLPGIAAASVPEGVKVVKVDDPDWGGRSCAAVTAQDPSPAAAAMVRALHDEAAVLADNQPA</sequence>
<dbReference type="Proteomes" id="UP000017746">
    <property type="component" value="Chromosome"/>
</dbReference>
<dbReference type="InterPro" id="IPR036390">
    <property type="entry name" value="WH_DNA-bd_sf"/>
</dbReference>
<gene>
    <name evidence="6" type="ORF">AFR_16355</name>
</gene>
<dbReference type="FunFam" id="1.10.10.10:FF:000001">
    <property type="entry name" value="LysR family transcriptional regulator"/>
    <property type="match status" value="1"/>
</dbReference>